<dbReference type="Gene3D" id="1.10.510.10">
    <property type="entry name" value="Transferase(Phosphotransferase) domain 1"/>
    <property type="match status" value="1"/>
</dbReference>
<proteinExistence type="predicted"/>
<dbReference type="SMART" id="SM00219">
    <property type="entry name" value="TyrKc"/>
    <property type="match status" value="1"/>
</dbReference>
<dbReference type="PRINTS" id="PR00401">
    <property type="entry name" value="SH2DOMAIN"/>
</dbReference>
<name>A0A210PJ78_MIZYE</name>
<dbReference type="EMBL" id="NEDP02076575">
    <property type="protein sequence ID" value="OWF36548.1"/>
    <property type="molecule type" value="Genomic_DNA"/>
</dbReference>
<comment type="catalytic activity">
    <reaction evidence="8">
        <text>L-tyrosyl-[protein] + ATP = O-phospho-L-tyrosyl-[protein] + ADP + H(+)</text>
        <dbReference type="Rhea" id="RHEA:10596"/>
        <dbReference type="Rhea" id="RHEA-COMP:10136"/>
        <dbReference type="Rhea" id="RHEA-COMP:20101"/>
        <dbReference type="ChEBI" id="CHEBI:15378"/>
        <dbReference type="ChEBI" id="CHEBI:30616"/>
        <dbReference type="ChEBI" id="CHEBI:46858"/>
        <dbReference type="ChEBI" id="CHEBI:61978"/>
        <dbReference type="ChEBI" id="CHEBI:456216"/>
        <dbReference type="EC" id="2.7.10.2"/>
    </reaction>
</comment>
<dbReference type="OrthoDB" id="535945at2759"/>
<evidence type="ECO:0000259" key="14">
    <source>
        <dbReference type="PROSITE" id="PS50001"/>
    </source>
</evidence>
<dbReference type="PROSITE" id="PS00109">
    <property type="entry name" value="PROTEIN_KINASE_TYR"/>
    <property type="match status" value="1"/>
</dbReference>
<dbReference type="InterPro" id="IPR001245">
    <property type="entry name" value="Ser-Thr/Tyr_kinase_cat_dom"/>
</dbReference>
<dbReference type="InterPro" id="IPR000719">
    <property type="entry name" value="Prot_kinase_dom"/>
</dbReference>
<dbReference type="PROSITE" id="PS50011">
    <property type="entry name" value="PROTEIN_KINASE_DOM"/>
    <property type="match status" value="1"/>
</dbReference>
<dbReference type="GO" id="GO:0002376">
    <property type="term" value="P:immune system process"/>
    <property type="evidence" value="ECO:0007669"/>
    <property type="project" value="UniProtKB-KW"/>
</dbReference>
<evidence type="ECO:0000256" key="11">
    <source>
        <dbReference type="PROSITE-ProRule" id="PRU00191"/>
    </source>
</evidence>
<keyword evidence="4 16" id="KW-0418">Kinase</keyword>
<dbReference type="InterPro" id="IPR011009">
    <property type="entry name" value="Kinase-like_dom_sf"/>
</dbReference>
<dbReference type="InterPro" id="IPR000980">
    <property type="entry name" value="SH2"/>
</dbReference>
<evidence type="ECO:0000256" key="4">
    <source>
        <dbReference type="ARBA" id="ARBA00022777"/>
    </source>
</evidence>
<keyword evidence="5 10" id="KW-0067">ATP-binding</keyword>
<dbReference type="InterPro" id="IPR017441">
    <property type="entry name" value="Protein_kinase_ATP_BS"/>
</dbReference>
<dbReference type="PRINTS" id="PR00109">
    <property type="entry name" value="TYRKINASE"/>
</dbReference>
<accession>A0A210PJ78</accession>
<protein>
    <recommendedName>
        <fullName evidence="1">non-specific protein-tyrosine kinase</fullName>
        <ecNumber evidence="1">2.7.10.2</ecNumber>
    </recommendedName>
</protein>
<evidence type="ECO:0000256" key="8">
    <source>
        <dbReference type="ARBA" id="ARBA00051245"/>
    </source>
</evidence>
<feature type="binding site" evidence="10 12">
    <location>
        <position position="432"/>
    </location>
    <ligand>
        <name>ATP</name>
        <dbReference type="ChEBI" id="CHEBI:30616"/>
    </ligand>
</feature>
<keyword evidence="3 10" id="KW-0547">Nucleotide-binding</keyword>
<keyword evidence="2" id="KW-0808">Transferase</keyword>
<dbReference type="Pfam" id="PF07714">
    <property type="entry name" value="PK_Tyr_Ser-Thr"/>
    <property type="match status" value="1"/>
</dbReference>
<dbReference type="GO" id="GO:0035556">
    <property type="term" value="P:intracellular signal transduction"/>
    <property type="evidence" value="ECO:0007669"/>
    <property type="project" value="InterPro"/>
</dbReference>
<dbReference type="Proteomes" id="UP000242188">
    <property type="component" value="Unassembled WGS sequence"/>
</dbReference>
<evidence type="ECO:0000256" key="10">
    <source>
        <dbReference type="PIRSR" id="PIRSR000604-2"/>
    </source>
</evidence>
<dbReference type="Gene3D" id="3.30.200.20">
    <property type="entry name" value="Phosphorylase Kinase, domain 1"/>
    <property type="match status" value="1"/>
</dbReference>
<dbReference type="EC" id="2.7.10.2" evidence="1"/>
<dbReference type="GO" id="GO:0005524">
    <property type="term" value="F:ATP binding"/>
    <property type="evidence" value="ECO:0007669"/>
    <property type="project" value="UniProtKB-UniRule"/>
</dbReference>
<dbReference type="SUPFAM" id="SSF56112">
    <property type="entry name" value="Protein kinase-like (PK-like)"/>
    <property type="match status" value="1"/>
</dbReference>
<feature type="domain" description="SH2" evidence="14">
    <location>
        <begin position="18"/>
        <end position="110"/>
    </location>
</feature>
<feature type="region of interest" description="Disordered" evidence="13">
    <location>
        <begin position="296"/>
        <end position="377"/>
    </location>
</feature>
<dbReference type="InterPro" id="IPR020635">
    <property type="entry name" value="Tyr_kinase_cat_dom"/>
</dbReference>
<evidence type="ECO:0000313" key="16">
    <source>
        <dbReference type="EMBL" id="OWF36548.1"/>
    </source>
</evidence>
<feature type="compositionally biased region" description="Basic and acidic residues" evidence="13">
    <location>
        <begin position="358"/>
        <end position="369"/>
    </location>
</feature>
<feature type="domain" description="SH2" evidence="14">
    <location>
        <begin position="169"/>
        <end position="262"/>
    </location>
</feature>
<dbReference type="FunFam" id="1.10.510.10:FF:000216">
    <property type="entry name" value="Tyrosine-protein kinase SYK"/>
    <property type="match status" value="1"/>
</dbReference>
<dbReference type="PROSITE" id="PS00107">
    <property type="entry name" value="PROTEIN_KINASE_ATP"/>
    <property type="match status" value="1"/>
</dbReference>
<dbReference type="SMART" id="SM00252">
    <property type="entry name" value="SH2"/>
    <property type="match status" value="2"/>
</dbReference>
<evidence type="ECO:0000256" key="3">
    <source>
        <dbReference type="ARBA" id="ARBA00022741"/>
    </source>
</evidence>
<feature type="domain" description="Protein kinase" evidence="15">
    <location>
        <begin position="400"/>
        <end position="659"/>
    </location>
</feature>
<evidence type="ECO:0000256" key="7">
    <source>
        <dbReference type="ARBA" id="ARBA00023137"/>
    </source>
</evidence>
<evidence type="ECO:0000256" key="6">
    <source>
        <dbReference type="ARBA" id="ARBA00022859"/>
    </source>
</evidence>
<dbReference type="Pfam" id="PF00017">
    <property type="entry name" value="SH2"/>
    <property type="match status" value="2"/>
</dbReference>
<keyword evidence="7" id="KW-0829">Tyrosine-protein kinase</keyword>
<organism evidence="16 17">
    <name type="scientific">Mizuhopecten yessoensis</name>
    <name type="common">Japanese scallop</name>
    <name type="synonym">Patinopecten yessoensis</name>
    <dbReference type="NCBI Taxonomy" id="6573"/>
    <lineage>
        <taxon>Eukaryota</taxon>
        <taxon>Metazoa</taxon>
        <taxon>Spiralia</taxon>
        <taxon>Lophotrochozoa</taxon>
        <taxon>Mollusca</taxon>
        <taxon>Bivalvia</taxon>
        <taxon>Autobranchia</taxon>
        <taxon>Pteriomorphia</taxon>
        <taxon>Pectinida</taxon>
        <taxon>Pectinoidea</taxon>
        <taxon>Pectinidae</taxon>
        <taxon>Mizuhopecten</taxon>
    </lineage>
</organism>
<dbReference type="InterPro" id="IPR036860">
    <property type="entry name" value="SH2_dom_sf"/>
</dbReference>
<feature type="binding site" evidence="10">
    <location>
        <begin position="406"/>
        <end position="414"/>
    </location>
    <ligand>
        <name>ATP</name>
        <dbReference type="ChEBI" id="CHEBI:30616"/>
    </ligand>
</feature>
<dbReference type="PIRSF" id="PIRSF000604">
    <property type="entry name" value="TyrPK_SYK"/>
    <property type="match status" value="1"/>
</dbReference>
<dbReference type="InterPro" id="IPR012234">
    <property type="entry name" value="Tyr_kinase_non-rcpt_SYK/ZAP70"/>
</dbReference>
<dbReference type="InterPro" id="IPR050198">
    <property type="entry name" value="Non-receptor_tyrosine_kinases"/>
</dbReference>
<keyword evidence="6" id="KW-0391">Immunity</keyword>
<dbReference type="PROSITE" id="PS50001">
    <property type="entry name" value="SH2"/>
    <property type="match status" value="2"/>
</dbReference>
<sequence length="666" mass="75576">MANKGPWQPAILPSTVMYFYGRVTREEAECILQGHGALEGLYLLRESIGVLGNFAISICHNNNVHHYAIEKQHDGQYRIGQGRPCNGPVELIQHHQVEIDGFITIPTHPCNRLPGQSPIAFRGMTYVDLENALLTKAEKEKIKPESIFGAQRQHLILKVAMDLHQKQPWFHNRISRDEALQRLERDQDHQNGKFLVRLRDDKRSFALTLMYTNEPRHYIIQKQPGDNKLGIPEGPKFDCLLMMIDHYHNKSDGLLCKLTSPCVVPGYDTKRLSKYLESCSNNVNYTSVSSIVRNNSTSRSSNLETGGASRSGSTKRALPPAPKGKASTAKQNGASNRPSLPSSRRPGLPPLPAQDVLARGEWDPPEHTSRNGMDMDEVDSKIYDTVPRNKETFNLRRDQITLEGDLGSGQFGSVKKGMCSIRGGQTIPVAVKTLKNEDVSGQAEMMKEAEFMSQLTNPYIVRMIGVCKAESIMLVLELLPCGPLNSYLKQNKDTPQWNVCELMWQVAEGMNFLSGKKFVHRDLAARNVLLSNRHTAKISDFGMSKALGREGNYYEASEAGRWPLKWYAPECVYYWKFDTKSDVWSYGVTLWEATSYGEKPYRKMKGQEILEFVENNNRLTKPEHCPEDIYVIMLECWKYDKKERPSFSELAVKMEYQYRSLKENGG</sequence>
<dbReference type="PANTHER" id="PTHR24418">
    <property type="entry name" value="TYROSINE-PROTEIN KINASE"/>
    <property type="match status" value="1"/>
</dbReference>
<evidence type="ECO:0000313" key="17">
    <source>
        <dbReference type="Proteomes" id="UP000242188"/>
    </source>
</evidence>
<evidence type="ECO:0000259" key="15">
    <source>
        <dbReference type="PROSITE" id="PS50011"/>
    </source>
</evidence>
<dbReference type="Gene3D" id="3.30.505.10">
    <property type="entry name" value="SH2 domain"/>
    <property type="match status" value="2"/>
</dbReference>
<evidence type="ECO:0000256" key="5">
    <source>
        <dbReference type="ARBA" id="ARBA00022840"/>
    </source>
</evidence>
<keyword evidence="17" id="KW-1185">Reference proteome</keyword>
<feature type="compositionally biased region" description="Polar residues" evidence="13">
    <location>
        <begin position="296"/>
        <end position="314"/>
    </location>
</feature>
<evidence type="ECO:0000256" key="13">
    <source>
        <dbReference type="SAM" id="MobiDB-lite"/>
    </source>
</evidence>
<feature type="compositionally biased region" description="Low complexity" evidence="13">
    <location>
        <begin position="337"/>
        <end position="346"/>
    </location>
</feature>
<evidence type="ECO:0000256" key="1">
    <source>
        <dbReference type="ARBA" id="ARBA00011903"/>
    </source>
</evidence>
<dbReference type="AlphaFoldDB" id="A0A210PJ78"/>
<evidence type="ECO:0000256" key="12">
    <source>
        <dbReference type="PROSITE-ProRule" id="PRU10141"/>
    </source>
</evidence>
<dbReference type="STRING" id="6573.A0A210PJ78"/>
<dbReference type="SUPFAM" id="SSF55550">
    <property type="entry name" value="SH2 domain"/>
    <property type="match status" value="2"/>
</dbReference>
<evidence type="ECO:0000256" key="2">
    <source>
        <dbReference type="ARBA" id="ARBA00022679"/>
    </source>
</evidence>
<keyword evidence="11" id="KW-0727">SH2 domain</keyword>
<reference evidence="16 17" key="1">
    <citation type="journal article" date="2017" name="Nat. Ecol. Evol.">
        <title>Scallop genome provides insights into evolution of bilaterian karyotype and development.</title>
        <authorList>
            <person name="Wang S."/>
            <person name="Zhang J."/>
            <person name="Jiao W."/>
            <person name="Li J."/>
            <person name="Xun X."/>
            <person name="Sun Y."/>
            <person name="Guo X."/>
            <person name="Huan P."/>
            <person name="Dong B."/>
            <person name="Zhang L."/>
            <person name="Hu X."/>
            <person name="Sun X."/>
            <person name="Wang J."/>
            <person name="Zhao C."/>
            <person name="Wang Y."/>
            <person name="Wang D."/>
            <person name="Huang X."/>
            <person name="Wang R."/>
            <person name="Lv J."/>
            <person name="Li Y."/>
            <person name="Zhang Z."/>
            <person name="Liu B."/>
            <person name="Lu W."/>
            <person name="Hui Y."/>
            <person name="Liang J."/>
            <person name="Zhou Z."/>
            <person name="Hou R."/>
            <person name="Li X."/>
            <person name="Liu Y."/>
            <person name="Li H."/>
            <person name="Ning X."/>
            <person name="Lin Y."/>
            <person name="Zhao L."/>
            <person name="Xing Q."/>
            <person name="Dou J."/>
            <person name="Li Y."/>
            <person name="Mao J."/>
            <person name="Guo H."/>
            <person name="Dou H."/>
            <person name="Li T."/>
            <person name="Mu C."/>
            <person name="Jiang W."/>
            <person name="Fu Q."/>
            <person name="Fu X."/>
            <person name="Miao Y."/>
            <person name="Liu J."/>
            <person name="Yu Q."/>
            <person name="Li R."/>
            <person name="Liao H."/>
            <person name="Li X."/>
            <person name="Kong Y."/>
            <person name="Jiang Z."/>
            <person name="Chourrout D."/>
            <person name="Li R."/>
            <person name="Bao Z."/>
        </authorList>
    </citation>
    <scope>NUCLEOTIDE SEQUENCE [LARGE SCALE GENOMIC DNA]</scope>
    <source>
        <strain evidence="16 17">PY_sf001</strain>
    </source>
</reference>
<comment type="caution">
    <text evidence="16">The sequence shown here is derived from an EMBL/GenBank/DDBJ whole genome shotgun (WGS) entry which is preliminary data.</text>
</comment>
<dbReference type="GO" id="GO:0005737">
    <property type="term" value="C:cytoplasm"/>
    <property type="evidence" value="ECO:0007669"/>
    <property type="project" value="InterPro"/>
</dbReference>
<gene>
    <name evidence="16" type="ORF">KP79_PYT03120</name>
</gene>
<dbReference type="InterPro" id="IPR008266">
    <property type="entry name" value="Tyr_kinase_AS"/>
</dbReference>
<dbReference type="GO" id="GO:0004715">
    <property type="term" value="F:non-membrane spanning protein tyrosine kinase activity"/>
    <property type="evidence" value="ECO:0007669"/>
    <property type="project" value="UniProtKB-EC"/>
</dbReference>
<feature type="active site" description="Proton acceptor" evidence="9">
    <location>
        <position position="522"/>
    </location>
</feature>
<evidence type="ECO:0000256" key="9">
    <source>
        <dbReference type="PIRSR" id="PIRSR000604-1"/>
    </source>
</evidence>